<evidence type="ECO:0000256" key="6">
    <source>
        <dbReference type="SAM" id="SignalP"/>
    </source>
</evidence>
<evidence type="ECO:0000256" key="1">
    <source>
        <dbReference type="ARBA" id="ARBA00004604"/>
    </source>
</evidence>
<comment type="caution">
    <text evidence="9">The sequence shown here is derived from an EMBL/GenBank/DDBJ whole genome shotgun (WGS) entry which is preliminary data.</text>
</comment>
<dbReference type="InterPro" id="IPR039754">
    <property type="entry name" value="Esf1"/>
</dbReference>
<dbReference type="Pfam" id="PF08159">
    <property type="entry name" value="NUC153"/>
    <property type="match status" value="1"/>
</dbReference>
<dbReference type="PANTHER" id="PTHR12202">
    <property type="entry name" value="ESF1 HOMOLOG"/>
    <property type="match status" value="1"/>
</dbReference>
<dbReference type="InterPro" id="IPR012580">
    <property type="entry name" value="NUC153"/>
</dbReference>
<dbReference type="GO" id="GO:0005730">
    <property type="term" value="C:nucleolus"/>
    <property type="evidence" value="ECO:0007669"/>
    <property type="project" value="UniProtKB-SubCell"/>
</dbReference>
<evidence type="ECO:0000313" key="9">
    <source>
        <dbReference type="EMBL" id="KAL2482620.1"/>
    </source>
</evidence>
<protein>
    <recommendedName>
        <fullName evidence="11">NUC153 domain-containing protein</fullName>
    </recommendedName>
</protein>
<dbReference type="PANTHER" id="PTHR12202:SF0">
    <property type="entry name" value="ESF1 HOMOLOG"/>
    <property type="match status" value="1"/>
</dbReference>
<feature type="signal peptide" evidence="6">
    <location>
        <begin position="1"/>
        <end position="24"/>
    </location>
</feature>
<evidence type="ECO:0000256" key="5">
    <source>
        <dbReference type="SAM" id="MobiDB-lite"/>
    </source>
</evidence>
<keyword evidence="3" id="KW-0175">Coiled coil</keyword>
<evidence type="ECO:0008006" key="11">
    <source>
        <dbReference type="Google" id="ProtNLM"/>
    </source>
</evidence>
<feature type="domain" description="NUC153" evidence="7">
    <location>
        <begin position="571"/>
        <end position="594"/>
    </location>
</feature>
<name>A0ABD1R2G2_9LAMI</name>
<feature type="compositionally biased region" description="Acidic residues" evidence="5">
    <location>
        <begin position="491"/>
        <end position="500"/>
    </location>
</feature>
<evidence type="ECO:0000259" key="8">
    <source>
        <dbReference type="Pfam" id="PF25121"/>
    </source>
</evidence>
<comment type="similarity">
    <text evidence="2">Belongs to the ESF1 family.</text>
</comment>
<evidence type="ECO:0000256" key="3">
    <source>
        <dbReference type="ARBA" id="ARBA00023054"/>
    </source>
</evidence>
<feature type="compositionally biased region" description="Basic and acidic residues" evidence="5">
    <location>
        <begin position="108"/>
        <end position="117"/>
    </location>
</feature>
<feature type="compositionally biased region" description="Basic and acidic residues" evidence="5">
    <location>
        <begin position="555"/>
        <end position="570"/>
    </location>
</feature>
<dbReference type="EMBL" id="JBFOLJ010000013">
    <property type="protein sequence ID" value="KAL2482620.1"/>
    <property type="molecule type" value="Genomic_DNA"/>
</dbReference>
<gene>
    <name evidence="9" type="ORF">Fot_44064</name>
</gene>
<proteinExistence type="inferred from homology"/>
<feature type="region of interest" description="Disordered" evidence="5">
    <location>
        <begin position="537"/>
        <end position="570"/>
    </location>
</feature>
<keyword evidence="4" id="KW-0539">Nucleus</keyword>
<evidence type="ECO:0000256" key="2">
    <source>
        <dbReference type="ARBA" id="ARBA00009087"/>
    </source>
</evidence>
<comment type="subcellular location">
    <subcellularLocation>
        <location evidence="1">Nucleus</location>
        <location evidence="1">Nucleolus</location>
    </subcellularLocation>
</comment>
<evidence type="ECO:0000313" key="10">
    <source>
        <dbReference type="Proteomes" id="UP001604277"/>
    </source>
</evidence>
<keyword evidence="6" id="KW-0732">Signal</keyword>
<feature type="region of interest" description="Disordered" evidence="5">
    <location>
        <begin position="464"/>
        <end position="514"/>
    </location>
</feature>
<dbReference type="Proteomes" id="UP001604277">
    <property type="component" value="Unassembled WGS sequence"/>
</dbReference>
<feature type="compositionally biased region" description="Acidic residues" evidence="5">
    <location>
        <begin position="131"/>
        <end position="143"/>
    </location>
</feature>
<evidence type="ECO:0000259" key="7">
    <source>
        <dbReference type="Pfam" id="PF08159"/>
    </source>
</evidence>
<feature type="domain" description="ESF1 RRM" evidence="8">
    <location>
        <begin position="186"/>
        <end position="324"/>
    </location>
</feature>
<feature type="chain" id="PRO_5044772366" description="NUC153 domain-containing protein" evidence="6">
    <location>
        <begin position="25"/>
        <end position="625"/>
    </location>
</feature>
<accession>A0ABD1R2G2</accession>
<feature type="region of interest" description="Disordered" evidence="5">
    <location>
        <begin position="61"/>
        <end position="161"/>
    </location>
</feature>
<reference evidence="10" key="1">
    <citation type="submission" date="2024-07" db="EMBL/GenBank/DDBJ databases">
        <title>Two chromosome-level genome assemblies of Korean endemic species Abeliophyllum distichum and Forsythia ovata (Oleaceae).</title>
        <authorList>
            <person name="Jang H."/>
        </authorList>
    </citation>
    <scope>NUCLEOTIDE SEQUENCE [LARGE SCALE GENOMIC DNA]</scope>
</reference>
<keyword evidence="10" id="KW-1185">Reference proteome</keyword>
<evidence type="ECO:0000256" key="4">
    <source>
        <dbReference type="ARBA" id="ARBA00023242"/>
    </source>
</evidence>
<dbReference type="Pfam" id="PF25121">
    <property type="entry name" value="RRM_ESF1"/>
    <property type="match status" value="1"/>
</dbReference>
<sequence>MKKKTSCGSIAVLFLFPYSTGVAGAPPPVLDLDHELRNPASLSNLFEVVAEDDLQTLNKNLQSAPMGTESNKKKNKTGKQGGRDEGNSRPQNEGRKMITDARFSSIHFDPRFQEAPKRNSKVKSKSLPTSELEESSDSEEDDSHESNESSLSSTIDSDSDDKVYLEEEDDDAFMQQENIPEIDNETPRHAVVNLDWNQVRAIDLYALLSSFLPKGGQIMSVAVYPSDFGLKRMEEEAVHGPVGLFDDDDEDEQDDEIDRKKLRAYELSRLRYYYAVVECDSSATADYLYKTCDGVEFERSSNKLDLRFIPDTMEFKHQPRDMATEAPTDYEGVDFQTRALQHSNIHITWDEDEPQRSKTLKRKLNAEQLDELELKEFLASDESEADDDADDNDMEDRSVKICRKQDMYGALVQSGDGSDDNDEDNAKDMEVTFNTGLEDISKRILEKDKKSETVWESYLRKRREKKKAWKNRSNNSSDEESSDTERKHEEELDDFFVEEETQVRSTKRDKPNQEAVLEAEAGQAELELLLADDMGTDNNLKGYNLKPKKGKGKKVKEIPDEGKIPDVDYDDPRFSSLFTSPLFALDPTDPQFKRSAVYARQMAQKKRGKMLQEHYTHRNFRGLSV</sequence>
<feature type="compositionally biased region" description="Basic and acidic residues" evidence="5">
    <location>
        <begin position="81"/>
        <end position="99"/>
    </location>
</feature>
<dbReference type="InterPro" id="IPR056750">
    <property type="entry name" value="RRM_ESF1"/>
</dbReference>
<organism evidence="9 10">
    <name type="scientific">Forsythia ovata</name>
    <dbReference type="NCBI Taxonomy" id="205694"/>
    <lineage>
        <taxon>Eukaryota</taxon>
        <taxon>Viridiplantae</taxon>
        <taxon>Streptophyta</taxon>
        <taxon>Embryophyta</taxon>
        <taxon>Tracheophyta</taxon>
        <taxon>Spermatophyta</taxon>
        <taxon>Magnoliopsida</taxon>
        <taxon>eudicotyledons</taxon>
        <taxon>Gunneridae</taxon>
        <taxon>Pentapetalae</taxon>
        <taxon>asterids</taxon>
        <taxon>lamiids</taxon>
        <taxon>Lamiales</taxon>
        <taxon>Oleaceae</taxon>
        <taxon>Forsythieae</taxon>
        <taxon>Forsythia</taxon>
    </lineage>
</organism>
<dbReference type="AlphaFoldDB" id="A0ABD1R2G2"/>